<dbReference type="NCBIfam" id="TIGR01477">
    <property type="entry name" value="RIFIN"/>
    <property type="match status" value="1"/>
</dbReference>
<evidence type="ECO:0000256" key="1">
    <source>
        <dbReference type="SAM" id="Phobius"/>
    </source>
</evidence>
<organism evidence="2 3">
    <name type="scientific">Plasmodium falciparum UGT5.1</name>
    <dbReference type="NCBI Taxonomy" id="1237627"/>
    <lineage>
        <taxon>Eukaryota</taxon>
        <taxon>Sar</taxon>
        <taxon>Alveolata</taxon>
        <taxon>Apicomplexa</taxon>
        <taxon>Aconoidasida</taxon>
        <taxon>Haemosporida</taxon>
        <taxon>Plasmodiidae</taxon>
        <taxon>Plasmodium</taxon>
        <taxon>Plasmodium (Laverania)</taxon>
    </lineage>
</organism>
<evidence type="ECO:0000313" key="3">
    <source>
        <dbReference type="Proteomes" id="UP000030697"/>
    </source>
</evidence>
<feature type="transmembrane region" description="Helical" evidence="1">
    <location>
        <begin position="323"/>
        <end position="350"/>
    </location>
</feature>
<keyword evidence="1" id="KW-0472">Membrane</keyword>
<dbReference type="EMBL" id="KE124658">
    <property type="protein sequence ID" value="EWC75191.1"/>
    <property type="molecule type" value="Genomic_DNA"/>
</dbReference>
<keyword evidence="1" id="KW-1133">Transmembrane helix</keyword>
<name>W7JUJ3_PLAFA</name>
<gene>
    <name evidence="2" type="ORF">C923_04147</name>
</gene>
<sequence>MKVHYTNILLLYAVNLSILLISSHINIQKNHYINALNTPNTTKMPTTRLLCECDLYTSIYDDPEMKMVMQQFDERTSERFHEYDERIQEKRKKCKEQCEKDIEKIILKDKIEKELTEKLSALQTDIQSDELPECTCEKSLADKVEKTCLKCGRNLGGVVAPSLGVLGGIAELAISTWKPGALIAAESAAKAKGAIAGIKAGELAGIKYIIGELKNVLQIYSIGPSPLEKAITAKTLYNPTLLTESVNIQHNILCKISGYNENEALCVIVGEESSSPKSVIGIYTQDIMSNANEAVAQATKATTEQITPALIESNKNAVESASFTYHTAIIASIVAILIIVLIMFVIYLILRYRRTKKMKKKLQYIKLLKE</sequence>
<dbReference type="Pfam" id="PF02009">
    <property type="entry name" value="RIFIN"/>
    <property type="match status" value="1"/>
</dbReference>
<reference evidence="2 3" key="1">
    <citation type="submission" date="2013-02" db="EMBL/GenBank/DDBJ databases">
        <title>The Genome Sequence of Plasmodium falciparum UGT5.1.</title>
        <authorList>
            <consortium name="The Broad Institute Genome Sequencing Platform"/>
            <consortium name="The Broad Institute Genome Sequencing Center for Infectious Disease"/>
            <person name="Neafsey D."/>
            <person name="Cheeseman I."/>
            <person name="Volkman S."/>
            <person name="Adams J."/>
            <person name="Walker B."/>
            <person name="Young S.K."/>
            <person name="Zeng Q."/>
            <person name="Gargeya S."/>
            <person name="Fitzgerald M."/>
            <person name="Haas B."/>
            <person name="Abouelleil A."/>
            <person name="Alvarado L."/>
            <person name="Arachchi H.M."/>
            <person name="Berlin A.M."/>
            <person name="Chapman S.B."/>
            <person name="Dewar J."/>
            <person name="Goldberg J."/>
            <person name="Griggs A."/>
            <person name="Gujja S."/>
            <person name="Hansen M."/>
            <person name="Howarth C."/>
            <person name="Imamovic A."/>
            <person name="Larimer J."/>
            <person name="McCowan C."/>
            <person name="Murphy C."/>
            <person name="Neiman D."/>
            <person name="Pearson M."/>
            <person name="Priest M."/>
            <person name="Roberts A."/>
            <person name="Saif S."/>
            <person name="Shea T."/>
            <person name="Sisk P."/>
            <person name="Sykes S."/>
            <person name="Wortman J."/>
            <person name="Nusbaum C."/>
            <person name="Birren B."/>
        </authorList>
    </citation>
    <scope>NUCLEOTIDE SEQUENCE [LARGE SCALE GENOMIC DNA]</scope>
    <source>
        <strain evidence="2 3">UGT5.1</strain>
    </source>
</reference>
<feature type="transmembrane region" description="Helical" evidence="1">
    <location>
        <begin position="7"/>
        <end position="27"/>
    </location>
</feature>
<dbReference type="Proteomes" id="UP000030697">
    <property type="component" value="Unassembled WGS sequence"/>
</dbReference>
<dbReference type="AlphaFoldDB" id="W7JUJ3"/>
<keyword evidence="1" id="KW-0812">Transmembrane</keyword>
<accession>W7JUJ3</accession>
<evidence type="ECO:0000313" key="2">
    <source>
        <dbReference type="EMBL" id="EWC75191.1"/>
    </source>
</evidence>
<proteinExistence type="predicted"/>
<dbReference type="InterPro" id="IPR006373">
    <property type="entry name" value="VSA_Rifin"/>
</dbReference>
<protein>
    <submittedName>
        <fullName evidence="2">Surface antigen</fullName>
    </submittedName>
</protein>